<gene>
    <name evidence="3" type="ORF">CYMTET_56231</name>
</gene>
<accession>A0AAE0EMJ2</accession>
<organism evidence="3 4">
    <name type="scientific">Cymbomonas tetramitiformis</name>
    <dbReference type="NCBI Taxonomy" id="36881"/>
    <lineage>
        <taxon>Eukaryota</taxon>
        <taxon>Viridiplantae</taxon>
        <taxon>Chlorophyta</taxon>
        <taxon>Pyramimonadophyceae</taxon>
        <taxon>Pyramimonadales</taxon>
        <taxon>Pyramimonadaceae</taxon>
        <taxon>Cymbomonas</taxon>
    </lineage>
</organism>
<dbReference type="Gene3D" id="3.30.420.10">
    <property type="entry name" value="Ribonuclease H-like superfamily/Ribonuclease H"/>
    <property type="match status" value="1"/>
</dbReference>
<feature type="coiled-coil region" evidence="1">
    <location>
        <begin position="848"/>
        <end position="883"/>
    </location>
</feature>
<comment type="caution">
    <text evidence="3">The sequence shown here is derived from an EMBL/GenBank/DDBJ whole genome shotgun (WGS) entry which is preliminary data.</text>
</comment>
<dbReference type="GO" id="GO:0003676">
    <property type="term" value="F:nucleic acid binding"/>
    <property type="evidence" value="ECO:0007669"/>
    <property type="project" value="InterPro"/>
</dbReference>
<sequence length="898" mass="102651">MKTLRTILSGYGCAHCNTWNAKRPGPFNVFDRANRRPPPALPASHRPVKWEQSKPFQHIFADIWGPCKPPGYDESVFISAFKCPVTKKAFGYASPSKGGQHFHLQTVLDDIQSHGFTPETITFHTDCATEYTSEEMKTLLRQYRMRHETGPPYMHEFQAQIEVLWRDMQKIMNSTMRTYDAPLYTWPLAALHAINTVLNVMPNRHIGMDTPHLRYTGRHFDYTELRPFWSECNVWQDPAQRSKAGAKADTSAKLQPKSKPYRYVGNLTPGNYLCLDTYADTDAVIISPDQKAMLLALRDADSDPADFPSDAFMDEPDPATYRQARLSPNWRQWHKAIQSEIDGILQPDRADPVTAFPPGSTVLPSKFVFKLKKLTDGSLDKFKARCTTRGDMDRTFYEEAETFAPTPQLTTFRLLLALCLKHRLMPYHYDVSQAFLQALIPEDERYYVRFPKGYIHPKGYVGAYMKKALYGHRTSGRLWSETAHRFMTDRYPTLSRSTYDECLYIGWIDTQLFIVLIYVDDFIVACADELSRARFHTDIMSTFQATYSGVLNQFLQLRVDVQTETLPTGESYPTRIELSHERSITDLCAKFSIDTDKQPPRSPMAEGLSLPIPPPDAIDRSIETPLRSLIYSLLWLARTVRPDIYYHVTYLAQFCHQPTVEALTAAKRILHYAYSTRDYTLAMAIDSAAPQLTAFCDSDHAGDTATRNSVSGYCLYFHGMLIDWWSKKQKSCTALHSTEAEYVAMSEACTSALAIYNTLTEFFPSDELITINVDNSAVQTLVTQRALSSKLKHIAVRYHAVRNWCQGPLRKFTPVWIPTDDNQSDIFTKALPITKHGVPIIDKFTARLLDIKDRRVKLVEKLRAAEAQQLHAQQQQLQQQQRQDEIVLASLQRQNLIG</sequence>
<keyword evidence="4" id="KW-1185">Reference proteome</keyword>
<dbReference type="Proteomes" id="UP001190700">
    <property type="component" value="Unassembled WGS sequence"/>
</dbReference>
<dbReference type="InterPro" id="IPR012337">
    <property type="entry name" value="RNaseH-like_sf"/>
</dbReference>
<dbReference type="SUPFAM" id="SSF53098">
    <property type="entry name" value="Ribonuclease H-like"/>
    <property type="match status" value="1"/>
</dbReference>
<protein>
    <recommendedName>
        <fullName evidence="2">Integrase catalytic domain-containing protein</fullName>
    </recommendedName>
</protein>
<keyword evidence="1" id="KW-0175">Coiled coil</keyword>
<dbReference type="EMBL" id="LGRX02035701">
    <property type="protein sequence ID" value="KAK3233469.1"/>
    <property type="molecule type" value="Genomic_DNA"/>
</dbReference>
<evidence type="ECO:0000313" key="4">
    <source>
        <dbReference type="Proteomes" id="UP001190700"/>
    </source>
</evidence>
<feature type="domain" description="Integrase catalytic" evidence="2">
    <location>
        <begin position="51"/>
        <end position="219"/>
    </location>
</feature>
<dbReference type="PROSITE" id="PS50994">
    <property type="entry name" value="INTEGRASE"/>
    <property type="match status" value="1"/>
</dbReference>
<reference evidence="3 4" key="1">
    <citation type="journal article" date="2015" name="Genome Biol. Evol.">
        <title>Comparative Genomics of a Bacterivorous Green Alga Reveals Evolutionary Causalities and Consequences of Phago-Mixotrophic Mode of Nutrition.</title>
        <authorList>
            <person name="Burns J.A."/>
            <person name="Paasch A."/>
            <person name="Narechania A."/>
            <person name="Kim E."/>
        </authorList>
    </citation>
    <scope>NUCLEOTIDE SEQUENCE [LARGE SCALE GENOMIC DNA]</scope>
    <source>
        <strain evidence="3 4">PLY_AMNH</strain>
    </source>
</reference>
<evidence type="ECO:0000256" key="1">
    <source>
        <dbReference type="SAM" id="Coils"/>
    </source>
</evidence>
<dbReference type="CDD" id="cd09272">
    <property type="entry name" value="RNase_HI_RT_Ty1"/>
    <property type="match status" value="1"/>
</dbReference>
<dbReference type="PANTHER" id="PTHR11439">
    <property type="entry name" value="GAG-POL-RELATED RETROTRANSPOSON"/>
    <property type="match status" value="1"/>
</dbReference>
<evidence type="ECO:0000259" key="2">
    <source>
        <dbReference type="PROSITE" id="PS50994"/>
    </source>
</evidence>
<dbReference type="PANTHER" id="PTHR11439:SF483">
    <property type="entry name" value="PEPTIDE SYNTHASE GLIP-LIKE, PUTATIVE (AFU_ORTHOLOGUE AFUA_3G12920)-RELATED"/>
    <property type="match status" value="1"/>
</dbReference>
<evidence type="ECO:0000313" key="3">
    <source>
        <dbReference type="EMBL" id="KAK3233469.1"/>
    </source>
</evidence>
<dbReference type="InterPro" id="IPR013103">
    <property type="entry name" value="RVT_2"/>
</dbReference>
<dbReference type="AlphaFoldDB" id="A0AAE0EMJ2"/>
<dbReference type="GO" id="GO:0015074">
    <property type="term" value="P:DNA integration"/>
    <property type="evidence" value="ECO:0007669"/>
    <property type="project" value="InterPro"/>
</dbReference>
<dbReference type="InterPro" id="IPR001584">
    <property type="entry name" value="Integrase_cat-core"/>
</dbReference>
<dbReference type="Pfam" id="PF07727">
    <property type="entry name" value="RVT_2"/>
    <property type="match status" value="1"/>
</dbReference>
<proteinExistence type="predicted"/>
<dbReference type="InterPro" id="IPR036397">
    <property type="entry name" value="RNaseH_sf"/>
</dbReference>
<name>A0AAE0EMJ2_9CHLO</name>
<dbReference type="Pfam" id="PF00665">
    <property type="entry name" value="rve"/>
    <property type="match status" value="1"/>
</dbReference>